<accession>K1LT32</accession>
<gene>
    <name evidence="2" type="ORF">B879_04155</name>
</gene>
<evidence type="ECO:0000313" key="2">
    <source>
        <dbReference type="EMBL" id="EKB47249.1"/>
    </source>
</evidence>
<keyword evidence="1" id="KW-0812">Transmembrane</keyword>
<organism evidence="2 3">
    <name type="scientific">Cecembia lonarensis (strain CCUG 58316 / KCTC 22772 / LW9)</name>
    <dbReference type="NCBI Taxonomy" id="1225176"/>
    <lineage>
        <taxon>Bacteria</taxon>
        <taxon>Pseudomonadati</taxon>
        <taxon>Bacteroidota</taxon>
        <taxon>Cytophagia</taxon>
        <taxon>Cytophagales</taxon>
        <taxon>Cyclobacteriaceae</taxon>
        <taxon>Cecembia</taxon>
    </lineage>
</organism>
<keyword evidence="1" id="KW-1133">Transmembrane helix</keyword>
<comment type="caution">
    <text evidence="2">The sequence shown here is derived from an EMBL/GenBank/DDBJ whole genome shotgun (WGS) entry which is preliminary data.</text>
</comment>
<keyword evidence="3" id="KW-1185">Reference proteome</keyword>
<sequence>MVTLPVLVTVMVYTITSPAAFTVLTSAVLFMLRLGNLSNNCVSESVAVTSPLY</sequence>
<dbReference type="Proteomes" id="UP000004478">
    <property type="component" value="Unassembled WGS sequence"/>
</dbReference>
<feature type="transmembrane region" description="Helical" evidence="1">
    <location>
        <begin position="6"/>
        <end position="30"/>
    </location>
</feature>
<evidence type="ECO:0000313" key="3">
    <source>
        <dbReference type="Proteomes" id="UP000004478"/>
    </source>
</evidence>
<name>K1LT32_CECL9</name>
<proteinExistence type="predicted"/>
<dbReference type="AlphaFoldDB" id="K1LT32"/>
<protein>
    <submittedName>
        <fullName evidence="2">Uncharacterized protein</fullName>
    </submittedName>
</protein>
<reference evidence="2 3" key="1">
    <citation type="journal article" date="2012" name="J. Bacteriol.">
        <title>Draft Genome Sequence of Cecembia lonarensis Strain LW9T, Isolated from Lonar Lake, a Haloalkaline Lake in India.</title>
        <authorList>
            <person name="Shivaji S."/>
            <person name="Ara S."/>
            <person name="Singh A."/>
            <person name="Pinnaka A.K."/>
        </authorList>
    </citation>
    <scope>NUCLEOTIDE SEQUENCE [LARGE SCALE GENOMIC DNA]</scope>
    <source>
        <strain evidence="2 3">LW9</strain>
    </source>
</reference>
<keyword evidence="1" id="KW-0472">Membrane</keyword>
<evidence type="ECO:0000256" key="1">
    <source>
        <dbReference type="SAM" id="Phobius"/>
    </source>
</evidence>
<dbReference type="EMBL" id="AMGM01000178">
    <property type="protein sequence ID" value="EKB47249.1"/>
    <property type="molecule type" value="Genomic_DNA"/>
</dbReference>